<dbReference type="PANTHER" id="PTHR36015:SF6">
    <property type="entry name" value="HOLLIDAY JUNCTION RESOLVASE MOC1, CHLOROPLASTIC-RELATED"/>
    <property type="match status" value="1"/>
</dbReference>
<dbReference type="InterPro" id="IPR036397">
    <property type="entry name" value="RNaseH_sf"/>
</dbReference>
<dbReference type="PANTHER" id="PTHR36015">
    <property type="entry name" value="HOLLIDAY JUNCTION RESOLVASE MOC1, CHLOROPLASTIC-RELATED"/>
    <property type="match status" value="1"/>
</dbReference>
<dbReference type="CDD" id="cd22992">
    <property type="entry name" value="MOC1"/>
    <property type="match status" value="1"/>
</dbReference>
<name>A0A645IPS2_9ZZZZ</name>
<dbReference type="AlphaFoldDB" id="A0A645IPS2"/>
<gene>
    <name evidence="1" type="ORF">SDC9_200070</name>
</gene>
<organism evidence="1">
    <name type="scientific">bioreactor metagenome</name>
    <dbReference type="NCBI Taxonomy" id="1076179"/>
    <lineage>
        <taxon>unclassified sequences</taxon>
        <taxon>metagenomes</taxon>
        <taxon>ecological metagenomes</taxon>
    </lineage>
</organism>
<dbReference type="SUPFAM" id="SSF53098">
    <property type="entry name" value="Ribonuclease H-like"/>
    <property type="match status" value="1"/>
</dbReference>
<dbReference type="InterPro" id="IPR045290">
    <property type="entry name" value="MOC1-like"/>
</dbReference>
<comment type="caution">
    <text evidence="1">The sequence shown here is derived from an EMBL/GenBank/DDBJ whole genome shotgun (WGS) entry which is preliminary data.</text>
</comment>
<protein>
    <submittedName>
        <fullName evidence="1">Uncharacterized protein</fullName>
    </submittedName>
</protein>
<proteinExistence type="predicted"/>
<dbReference type="EMBL" id="VSSQ01118498">
    <property type="protein sequence ID" value="MPN52409.1"/>
    <property type="molecule type" value="Genomic_DNA"/>
</dbReference>
<dbReference type="GO" id="GO:0003676">
    <property type="term" value="F:nucleic acid binding"/>
    <property type="evidence" value="ECO:0007669"/>
    <property type="project" value="InterPro"/>
</dbReference>
<dbReference type="GO" id="GO:0008821">
    <property type="term" value="F:crossover junction DNA endonuclease activity"/>
    <property type="evidence" value="ECO:0007669"/>
    <property type="project" value="InterPro"/>
</dbReference>
<reference evidence="1" key="1">
    <citation type="submission" date="2019-08" db="EMBL/GenBank/DDBJ databases">
        <authorList>
            <person name="Kucharzyk K."/>
            <person name="Murdoch R.W."/>
            <person name="Higgins S."/>
            <person name="Loffler F."/>
        </authorList>
    </citation>
    <scope>NUCLEOTIDE SEQUENCE</scope>
</reference>
<dbReference type="InterPro" id="IPR012337">
    <property type="entry name" value="RNaseH-like_sf"/>
</dbReference>
<evidence type="ECO:0000313" key="1">
    <source>
        <dbReference type="EMBL" id="MPN52409.1"/>
    </source>
</evidence>
<accession>A0A645IPS2</accession>
<dbReference type="Gene3D" id="3.30.420.10">
    <property type="entry name" value="Ribonuclease H-like superfamily/Ribonuclease H"/>
    <property type="match status" value="1"/>
</dbReference>
<sequence>MFSIGIDPGISGGICAIDAKNLEIVLLEDCPVYKTGAGKDYDIAAMAEILRRVALKGPCVIILERAQAMPKQGVVGAFNFGRGYGIWLGILGTLGIPYRTVRPSEWTGKVLKGMQGKGKNRAIQFVCQAFPGISLVPEGCRKIRDGRADAACLAYYGVIV</sequence>